<evidence type="ECO:0000256" key="3">
    <source>
        <dbReference type="ARBA" id="ARBA00022844"/>
    </source>
</evidence>
<keyword evidence="2" id="KW-0240">DNA-directed RNA polymerase</keyword>
<dbReference type="GO" id="GO:0003899">
    <property type="term" value="F:DNA-directed RNA polymerase activity"/>
    <property type="evidence" value="ECO:0007669"/>
    <property type="project" value="InterPro"/>
</dbReference>
<evidence type="ECO:0000313" key="7">
    <source>
        <dbReference type="Proteomes" id="UP000029781"/>
    </source>
</evidence>
<dbReference type="GO" id="GO:0000428">
    <property type="term" value="C:DNA-directed RNA polymerase complex"/>
    <property type="evidence" value="ECO:0007669"/>
    <property type="project" value="UniProtKB-KW"/>
</dbReference>
<dbReference type="Pfam" id="PF13656">
    <property type="entry name" value="RNA_pol_L_2"/>
    <property type="match status" value="1"/>
</dbReference>
<reference evidence="6 7" key="1">
    <citation type="journal article" date="2010" name="Proc. Natl. Acad. Sci. U.S.A.">
        <title>Giant virus with a remarkable complement of genes infects marine zooplankton.</title>
        <authorList>
            <person name="Fischer M.G."/>
            <person name="Allen M.J."/>
            <person name="Wilson W.H."/>
            <person name="Suttle C.A."/>
        </authorList>
    </citation>
    <scope>NUCLEOTIDE SEQUENCE [LARGE SCALE GENOMIC DNA]</scope>
    <source>
        <strain evidence="6 7">BV-PW1</strain>
    </source>
</reference>
<organismHost>
    <name type="scientific">Cafeteria roenbergensis</name>
    <name type="common">Marine flagellate</name>
    <dbReference type="NCBI Taxonomy" id="33653"/>
</organismHost>
<sequence length="325" mass="37930">MSIQIKQKSFNKELFNSRLEFEISGNDIDFVVVNTLRRFIFSEIPTFIFNDFEIITNTSVFNNNQLKLYLQNIPVIGIKNVPMQYKKKVEKEEDVEEDEDFQQLVGSNEAEIETEEEPIEDSSLQSLTMYIDYTNKTEEIISVTTNDAQFYYLGSEIKSPYPNPVIIIKLQPGQKIKLTAKSVLGIEKEDGKYSPVSVCAYNEINDNKFNFFLESRGQFTEQEIIKRACYQINRKLNKLKKIFPKINLKNGEIKIPKEKHTMGNLISHGLGLLPETLYATYYQKHSLDNEIFIKFGFNKEYNVKELVEKVCNNYSKIYKEIESKF</sequence>
<evidence type="ECO:0000259" key="5">
    <source>
        <dbReference type="SMART" id="SM00662"/>
    </source>
</evidence>
<dbReference type="InterPro" id="IPR036603">
    <property type="entry name" value="RBP11-like"/>
</dbReference>
<dbReference type="SMART" id="SM00662">
    <property type="entry name" value="RPOLD"/>
    <property type="match status" value="1"/>
</dbReference>
<dbReference type="InterPro" id="IPR011263">
    <property type="entry name" value="DNA-dir_RNA_pol_RpoA/D/Rpb3"/>
</dbReference>
<dbReference type="GO" id="GO:0006351">
    <property type="term" value="P:DNA-templated transcription"/>
    <property type="evidence" value="ECO:0007669"/>
    <property type="project" value="InterPro"/>
</dbReference>
<dbReference type="PANTHER" id="PTHR11800">
    <property type="entry name" value="DNA-DIRECTED RNA POLYMERASE"/>
    <property type="match status" value="1"/>
</dbReference>
<protein>
    <submittedName>
        <fullName evidence="6">Putative DNA-dependent RNA polymerase subunit Rpb3/Rpb11</fullName>
    </submittedName>
</protein>
<dbReference type="EMBL" id="GU244497">
    <property type="protein sequence ID" value="ADO67516.1"/>
    <property type="molecule type" value="Genomic_DNA"/>
</dbReference>
<gene>
    <name evidence="6" type="ORF">crov482</name>
</gene>
<dbReference type="RefSeq" id="YP_003970115.1">
    <property type="nucleotide sequence ID" value="NC_014637.1"/>
</dbReference>
<comment type="subcellular location">
    <subcellularLocation>
        <location evidence="1">Virion</location>
    </subcellularLocation>
</comment>
<dbReference type="GO" id="GO:0044423">
    <property type="term" value="C:virion component"/>
    <property type="evidence" value="ECO:0007669"/>
    <property type="project" value="UniProtKB-KW"/>
</dbReference>
<dbReference type="GeneID" id="9887885"/>
<dbReference type="Gene3D" id="2.170.120.12">
    <property type="entry name" value="DNA-directed RNA polymerase, insert domain"/>
    <property type="match status" value="1"/>
</dbReference>
<evidence type="ECO:0000256" key="2">
    <source>
        <dbReference type="ARBA" id="ARBA00022478"/>
    </source>
</evidence>
<evidence type="ECO:0000256" key="4">
    <source>
        <dbReference type="ARBA" id="ARBA00023163"/>
    </source>
</evidence>
<dbReference type="InterPro" id="IPR050518">
    <property type="entry name" value="Rpo3/RPB3_RNA_Pol_subunit"/>
</dbReference>
<evidence type="ECO:0000313" key="6">
    <source>
        <dbReference type="EMBL" id="ADO67516.1"/>
    </source>
</evidence>
<dbReference type="SUPFAM" id="SSF56553">
    <property type="entry name" value="Insert subdomain of RNA polymerase alpha subunit"/>
    <property type="match status" value="1"/>
</dbReference>
<evidence type="ECO:0000256" key="1">
    <source>
        <dbReference type="ARBA" id="ARBA00004328"/>
    </source>
</evidence>
<accession>E3T5Q3</accession>
<keyword evidence="4" id="KW-0804">Transcription</keyword>
<organism evidence="6 7">
    <name type="scientific">Cafeteria roenbergensis virus (strain BV-PW1)</name>
    <name type="common">CroV</name>
    <dbReference type="NCBI Taxonomy" id="693272"/>
    <lineage>
        <taxon>Viruses</taxon>
        <taxon>Varidnaviria</taxon>
        <taxon>Bamfordvirae</taxon>
        <taxon>Nucleocytoviricota</taxon>
        <taxon>Megaviricetes</taxon>
        <taxon>Imitervirales</taxon>
        <taxon>Mimiviridae</taxon>
        <taxon>Aliimimivirinae</taxon>
        <taxon>Rheavirus</taxon>
        <taxon>Rheavirus sinusmexicani</taxon>
    </lineage>
</organism>
<dbReference type="KEGG" id="vg:9887885"/>
<keyword evidence="3" id="KW-0946">Virion</keyword>
<dbReference type="GO" id="GO:0046983">
    <property type="term" value="F:protein dimerization activity"/>
    <property type="evidence" value="ECO:0007669"/>
    <property type="project" value="InterPro"/>
</dbReference>
<dbReference type="InterPro" id="IPR036643">
    <property type="entry name" value="RNApol_insert_sf"/>
</dbReference>
<dbReference type="Proteomes" id="UP000029781">
    <property type="component" value="Segment"/>
</dbReference>
<dbReference type="SUPFAM" id="SSF55257">
    <property type="entry name" value="RBP11-like subunits of RNA polymerase"/>
    <property type="match status" value="2"/>
</dbReference>
<dbReference type="Gene3D" id="3.30.1360.10">
    <property type="entry name" value="RNA polymerase, RBP11-like subunit"/>
    <property type="match status" value="2"/>
</dbReference>
<dbReference type="InterPro" id="IPR009025">
    <property type="entry name" value="RBP11-like_dimer"/>
</dbReference>
<name>E3T5Q3_CROVB</name>
<feature type="domain" description="DNA-directed RNA polymerase RpoA/D/Rpb3-type" evidence="5">
    <location>
        <begin position="18"/>
        <end position="242"/>
    </location>
</feature>
<keyword evidence="7" id="KW-1185">Reference proteome</keyword>
<proteinExistence type="predicted"/>
<dbReference type="Pfam" id="PF01193">
    <property type="entry name" value="RNA_pol_L"/>
    <property type="match status" value="1"/>
</dbReference>
<dbReference type="PANTHER" id="PTHR11800:SF13">
    <property type="entry name" value="DNA-DIRECTED RNA POLYMERASES I AND III SUBUNIT RPAC1"/>
    <property type="match status" value="1"/>
</dbReference>